<dbReference type="GO" id="GO:0008194">
    <property type="term" value="F:UDP-glycosyltransferase activity"/>
    <property type="evidence" value="ECO:0007669"/>
    <property type="project" value="InterPro"/>
</dbReference>
<dbReference type="AlphaFoldDB" id="A0A940MJE2"/>
<dbReference type="Proteomes" id="UP000670475">
    <property type="component" value="Unassembled WGS sequence"/>
</dbReference>
<dbReference type="Gene3D" id="3.40.50.2000">
    <property type="entry name" value="Glycogen Phosphorylase B"/>
    <property type="match status" value="2"/>
</dbReference>
<dbReference type="CDD" id="cd03784">
    <property type="entry name" value="GT1_Gtf-like"/>
    <property type="match status" value="1"/>
</dbReference>
<protein>
    <submittedName>
        <fullName evidence="6">DUF1205 domain-containing protein</fullName>
    </submittedName>
</protein>
<dbReference type="PANTHER" id="PTHR48050:SF13">
    <property type="entry name" value="STEROL 3-BETA-GLUCOSYLTRANSFERASE UGT80A2"/>
    <property type="match status" value="1"/>
</dbReference>
<reference evidence="6" key="1">
    <citation type="submission" date="2021-03" db="EMBL/GenBank/DDBJ databases">
        <title>Whole genome sequence of Streptomyces bomunensis MMS17-BM035.</title>
        <authorList>
            <person name="Lee J.H."/>
        </authorList>
    </citation>
    <scope>NUCLEOTIDE SEQUENCE</scope>
    <source>
        <strain evidence="6">MMS17-BM035</strain>
    </source>
</reference>
<comment type="caution">
    <text evidence="6">The sequence shown here is derived from an EMBL/GenBank/DDBJ whole genome shotgun (WGS) entry which is preliminary data.</text>
</comment>
<dbReference type="GO" id="GO:0016758">
    <property type="term" value="F:hexosyltransferase activity"/>
    <property type="evidence" value="ECO:0007669"/>
    <property type="project" value="UniProtKB-ARBA"/>
</dbReference>
<feature type="domain" description="Erythromycin biosynthesis protein CIII-like N-terminal" evidence="5">
    <location>
        <begin position="117"/>
        <end position="244"/>
    </location>
</feature>
<sequence length="408" mass="43280">MRVLFAVSDWPGHWFPMVPLGWALRAAGHDVRVVCAPSQTDQLTRAGLTPVPILDGWDMTFQARLQNYLNARDGLWPFAELPPHPLTGEPLGDLAEFDLGGWFEEHNPGIVAAATRSTDAAVAFGRAWRPGLLVHDLVSIEGLLNARVLGVPSAVHLWGAVGTDESEPGLDLVPVDTSKAFDRYGVGQAGFEKVTHAIDPTPGPLAPPLGAERLPLRVVPYNGPGSMPGWTMERPARRRVCVIWGTSVTRMYGPVTFAVPRILDALGRLDVEVVVAVTGEDRARLGEVPDGVRVLERVPLHLLLPSCDLVVHHAGAGVVSTSLAAGVPQLAVPNGLDQSLIARRVTASGAGLDIPGQFADTDAIEAAAAELLGSGTYRAAALALREENERNPAPAAVAATLTALAERR</sequence>
<accession>A0A940MJE2</accession>
<dbReference type="Pfam" id="PF21036">
    <property type="entry name" value="EryCIII-like_N"/>
    <property type="match status" value="2"/>
</dbReference>
<dbReference type="InterPro" id="IPR048284">
    <property type="entry name" value="EryCIII-like_N"/>
</dbReference>
<evidence type="ECO:0000256" key="3">
    <source>
        <dbReference type="ARBA" id="ARBA00022679"/>
    </source>
</evidence>
<evidence type="ECO:0000256" key="2">
    <source>
        <dbReference type="ARBA" id="ARBA00022676"/>
    </source>
</evidence>
<name>A0A940MJE2_9ACTN</name>
<dbReference type="EMBL" id="JAGIQL010000175">
    <property type="protein sequence ID" value="MBP0461291.1"/>
    <property type="molecule type" value="Genomic_DNA"/>
</dbReference>
<dbReference type="InterPro" id="IPR010610">
    <property type="entry name" value="EryCIII-like_C"/>
</dbReference>
<evidence type="ECO:0000259" key="5">
    <source>
        <dbReference type="Pfam" id="PF21036"/>
    </source>
</evidence>
<evidence type="ECO:0000313" key="7">
    <source>
        <dbReference type="Proteomes" id="UP000670475"/>
    </source>
</evidence>
<evidence type="ECO:0000313" key="6">
    <source>
        <dbReference type="EMBL" id="MBP0461291.1"/>
    </source>
</evidence>
<proteinExistence type="inferred from homology"/>
<dbReference type="PANTHER" id="PTHR48050">
    <property type="entry name" value="STEROL 3-BETA-GLUCOSYLTRANSFERASE"/>
    <property type="match status" value="1"/>
</dbReference>
<evidence type="ECO:0000259" key="4">
    <source>
        <dbReference type="Pfam" id="PF06722"/>
    </source>
</evidence>
<keyword evidence="7" id="KW-1185">Reference proteome</keyword>
<dbReference type="FunFam" id="3.40.50.2000:FF:000072">
    <property type="entry name" value="Glycosyl transferase"/>
    <property type="match status" value="1"/>
</dbReference>
<keyword evidence="2" id="KW-0328">Glycosyltransferase</keyword>
<keyword evidence="3" id="KW-0808">Transferase</keyword>
<evidence type="ECO:0000256" key="1">
    <source>
        <dbReference type="ARBA" id="ARBA00006962"/>
    </source>
</evidence>
<organism evidence="6 7">
    <name type="scientific">Streptomyces montanisoli</name>
    <dbReference type="NCBI Taxonomy" id="2798581"/>
    <lineage>
        <taxon>Bacteria</taxon>
        <taxon>Bacillati</taxon>
        <taxon>Actinomycetota</taxon>
        <taxon>Actinomycetes</taxon>
        <taxon>Kitasatosporales</taxon>
        <taxon>Streptomycetaceae</taxon>
        <taxon>Streptomyces</taxon>
    </lineage>
</organism>
<feature type="domain" description="Erythromycin biosynthesis protein CIII-like C-terminal" evidence="4">
    <location>
        <begin position="261"/>
        <end position="404"/>
    </location>
</feature>
<comment type="similarity">
    <text evidence="1">Belongs to the glycosyltransferase 28 family.</text>
</comment>
<dbReference type="InterPro" id="IPR050426">
    <property type="entry name" value="Glycosyltransferase_28"/>
</dbReference>
<gene>
    <name evidence="6" type="ORF">JFN87_28085</name>
</gene>
<dbReference type="InterPro" id="IPR002213">
    <property type="entry name" value="UDP_glucos_trans"/>
</dbReference>
<dbReference type="SUPFAM" id="SSF53756">
    <property type="entry name" value="UDP-Glycosyltransferase/glycogen phosphorylase"/>
    <property type="match status" value="1"/>
</dbReference>
<dbReference type="GO" id="GO:0017000">
    <property type="term" value="P:antibiotic biosynthetic process"/>
    <property type="evidence" value="ECO:0007669"/>
    <property type="project" value="UniProtKB-ARBA"/>
</dbReference>
<dbReference type="Pfam" id="PF06722">
    <property type="entry name" value="EryCIII-like_C"/>
    <property type="match status" value="1"/>
</dbReference>
<feature type="domain" description="Erythromycin biosynthesis protein CIII-like N-terminal" evidence="5">
    <location>
        <begin position="22"/>
        <end position="59"/>
    </location>
</feature>